<comment type="caution">
    <text evidence="1">The sequence shown here is derived from an EMBL/GenBank/DDBJ whole genome shotgun (WGS) entry which is preliminary data.</text>
</comment>
<keyword evidence="2" id="KW-1185">Reference proteome</keyword>
<name>A0AAV4D8K5_9GAST</name>
<evidence type="ECO:0000313" key="1">
    <source>
        <dbReference type="EMBL" id="GFO40388.1"/>
    </source>
</evidence>
<dbReference type="AlphaFoldDB" id="A0AAV4D8K5"/>
<gene>
    <name evidence="1" type="ORF">PoB_006689300</name>
</gene>
<dbReference type="Proteomes" id="UP000735302">
    <property type="component" value="Unassembled WGS sequence"/>
</dbReference>
<dbReference type="EMBL" id="BLXT01007613">
    <property type="protein sequence ID" value="GFO40388.1"/>
    <property type="molecule type" value="Genomic_DNA"/>
</dbReference>
<sequence>MKHKEGLHSNYIQRQATDNRMVKDDSAVRTVVKSKKFPRRLLSLEEERKKLAKSLKGTVSPWVKAESIGTKRITVPQPLTLSPRQNLHVFHQTIHKYPYN</sequence>
<evidence type="ECO:0000313" key="2">
    <source>
        <dbReference type="Proteomes" id="UP000735302"/>
    </source>
</evidence>
<accession>A0AAV4D8K5</accession>
<organism evidence="1 2">
    <name type="scientific">Plakobranchus ocellatus</name>
    <dbReference type="NCBI Taxonomy" id="259542"/>
    <lineage>
        <taxon>Eukaryota</taxon>
        <taxon>Metazoa</taxon>
        <taxon>Spiralia</taxon>
        <taxon>Lophotrochozoa</taxon>
        <taxon>Mollusca</taxon>
        <taxon>Gastropoda</taxon>
        <taxon>Heterobranchia</taxon>
        <taxon>Euthyneura</taxon>
        <taxon>Panpulmonata</taxon>
        <taxon>Sacoglossa</taxon>
        <taxon>Placobranchoidea</taxon>
        <taxon>Plakobranchidae</taxon>
        <taxon>Plakobranchus</taxon>
    </lineage>
</organism>
<protein>
    <submittedName>
        <fullName evidence="1">Uncharacterized protein</fullName>
    </submittedName>
</protein>
<proteinExistence type="predicted"/>
<reference evidence="1 2" key="1">
    <citation type="journal article" date="2021" name="Elife">
        <title>Chloroplast acquisition without the gene transfer in kleptoplastic sea slugs, Plakobranchus ocellatus.</title>
        <authorList>
            <person name="Maeda T."/>
            <person name="Takahashi S."/>
            <person name="Yoshida T."/>
            <person name="Shimamura S."/>
            <person name="Takaki Y."/>
            <person name="Nagai Y."/>
            <person name="Toyoda A."/>
            <person name="Suzuki Y."/>
            <person name="Arimoto A."/>
            <person name="Ishii H."/>
            <person name="Satoh N."/>
            <person name="Nishiyama T."/>
            <person name="Hasebe M."/>
            <person name="Maruyama T."/>
            <person name="Minagawa J."/>
            <person name="Obokata J."/>
            <person name="Shigenobu S."/>
        </authorList>
    </citation>
    <scope>NUCLEOTIDE SEQUENCE [LARGE SCALE GENOMIC DNA]</scope>
</reference>